<feature type="domain" description="Acyl-CoA dehydrogenase/oxidase C-terminal" evidence="4">
    <location>
        <begin position="98"/>
        <end position="209"/>
    </location>
</feature>
<evidence type="ECO:0000259" key="4">
    <source>
        <dbReference type="Pfam" id="PF00441"/>
    </source>
</evidence>
<dbReference type="Gene3D" id="1.20.140.10">
    <property type="entry name" value="Butyryl-CoA Dehydrogenase, subunit A, domain 3"/>
    <property type="match status" value="1"/>
</dbReference>
<dbReference type="SUPFAM" id="SSF47203">
    <property type="entry name" value="Acyl-CoA dehydrogenase C-terminal domain-like"/>
    <property type="match status" value="1"/>
</dbReference>
<organism evidence="5 6">
    <name type="scientific">Streptomyces phaeofaciens</name>
    <dbReference type="NCBI Taxonomy" id="68254"/>
    <lineage>
        <taxon>Bacteria</taxon>
        <taxon>Bacillati</taxon>
        <taxon>Actinomycetota</taxon>
        <taxon>Actinomycetes</taxon>
        <taxon>Kitasatosporales</taxon>
        <taxon>Streptomycetaceae</taxon>
        <taxon>Streptomyces</taxon>
    </lineage>
</organism>
<reference evidence="5" key="2">
    <citation type="submission" date="2020-09" db="EMBL/GenBank/DDBJ databases">
        <authorList>
            <person name="Sun Q."/>
            <person name="Ohkuma M."/>
        </authorList>
    </citation>
    <scope>NUCLEOTIDE SEQUENCE</scope>
    <source>
        <strain evidence="5">JCM 4125</strain>
    </source>
</reference>
<proteinExistence type="predicted"/>
<name>A0A918M086_9ACTN</name>
<keyword evidence="6" id="KW-1185">Reference proteome</keyword>
<dbReference type="RefSeq" id="WP_189716834.1">
    <property type="nucleotide sequence ID" value="NZ_BMSA01000028.1"/>
</dbReference>
<reference evidence="5" key="1">
    <citation type="journal article" date="2014" name="Int. J. Syst. Evol. Microbiol.">
        <title>Complete genome sequence of Corynebacterium casei LMG S-19264T (=DSM 44701T), isolated from a smear-ripened cheese.</title>
        <authorList>
            <consortium name="US DOE Joint Genome Institute (JGI-PGF)"/>
            <person name="Walter F."/>
            <person name="Albersmeier A."/>
            <person name="Kalinowski J."/>
            <person name="Ruckert C."/>
        </authorList>
    </citation>
    <scope>NUCLEOTIDE SEQUENCE</scope>
    <source>
        <strain evidence="5">JCM 4125</strain>
    </source>
</reference>
<evidence type="ECO:0000256" key="3">
    <source>
        <dbReference type="ARBA" id="ARBA00023002"/>
    </source>
</evidence>
<keyword evidence="2" id="KW-0274">FAD</keyword>
<keyword evidence="3" id="KW-0560">Oxidoreductase</keyword>
<dbReference type="Pfam" id="PF00441">
    <property type="entry name" value="Acyl-CoA_dh_1"/>
    <property type="match status" value="1"/>
</dbReference>
<sequence>MSGSSSSPRETVVGRHRPDALRLEGGRVSGSLTAVPYGRDADVLVAVAGGALVSLRLDRPGMERTARDGLNVVERVAAIELTSVDAHVLGPGEFGGRTLAAVRTLFAAELVGLAGQCVDSAVSHAKERRQFGRPIGSFQAVKHTLADRHAQVDAARLLLHWAAATGDPHAAGLAVQAAGDVADAASADNLQTHGGMGFTWEASAHVLLKRA</sequence>
<evidence type="ECO:0000313" key="5">
    <source>
        <dbReference type="EMBL" id="GGT83270.1"/>
    </source>
</evidence>
<keyword evidence="1" id="KW-0285">Flavoprotein</keyword>
<dbReference type="PANTHER" id="PTHR43884:SF20">
    <property type="entry name" value="ACYL-COA DEHYDROGENASE FADE28"/>
    <property type="match status" value="1"/>
</dbReference>
<dbReference type="GO" id="GO:0003995">
    <property type="term" value="F:acyl-CoA dehydrogenase activity"/>
    <property type="evidence" value="ECO:0007669"/>
    <property type="project" value="TreeGrafter"/>
</dbReference>
<comment type="caution">
    <text evidence="5">The sequence shown here is derived from an EMBL/GenBank/DDBJ whole genome shotgun (WGS) entry which is preliminary data.</text>
</comment>
<dbReference type="PANTHER" id="PTHR43884">
    <property type="entry name" value="ACYL-COA DEHYDROGENASE"/>
    <property type="match status" value="1"/>
</dbReference>
<accession>A0A918M086</accession>
<dbReference type="AlphaFoldDB" id="A0A918M086"/>
<dbReference type="InterPro" id="IPR036250">
    <property type="entry name" value="AcylCo_DH-like_C"/>
</dbReference>
<protein>
    <recommendedName>
        <fullName evidence="4">Acyl-CoA dehydrogenase/oxidase C-terminal domain-containing protein</fullName>
    </recommendedName>
</protein>
<evidence type="ECO:0000256" key="2">
    <source>
        <dbReference type="ARBA" id="ARBA00022827"/>
    </source>
</evidence>
<evidence type="ECO:0000313" key="6">
    <source>
        <dbReference type="Proteomes" id="UP000646776"/>
    </source>
</evidence>
<evidence type="ECO:0000256" key="1">
    <source>
        <dbReference type="ARBA" id="ARBA00022630"/>
    </source>
</evidence>
<gene>
    <name evidence="5" type="ORF">GCM10010226_72380</name>
</gene>
<dbReference type="EMBL" id="BMSA01000028">
    <property type="protein sequence ID" value="GGT83270.1"/>
    <property type="molecule type" value="Genomic_DNA"/>
</dbReference>
<dbReference type="Proteomes" id="UP000646776">
    <property type="component" value="Unassembled WGS sequence"/>
</dbReference>
<dbReference type="InterPro" id="IPR009075">
    <property type="entry name" value="AcylCo_DH/oxidase_C"/>
</dbReference>